<evidence type="ECO:0000256" key="1">
    <source>
        <dbReference type="ARBA" id="ARBA00023125"/>
    </source>
</evidence>
<proteinExistence type="predicted"/>
<reference evidence="4 5" key="1">
    <citation type="journal article" date="2018" name="Nat. Biotechnol.">
        <title>A standardized bacterial taxonomy based on genome phylogeny substantially revises the tree of life.</title>
        <authorList>
            <person name="Parks D.H."/>
            <person name="Chuvochina M."/>
            <person name="Waite D.W."/>
            <person name="Rinke C."/>
            <person name="Skarshewski A."/>
            <person name="Chaumeil P.A."/>
            <person name="Hugenholtz P."/>
        </authorList>
    </citation>
    <scope>NUCLEOTIDE SEQUENCE [LARGE SCALE GENOMIC DNA]</scope>
    <source>
        <strain evidence="4">UBA11728</strain>
    </source>
</reference>
<evidence type="ECO:0000256" key="2">
    <source>
        <dbReference type="PROSITE-ProRule" id="PRU01091"/>
    </source>
</evidence>
<evidence type="ECO:0000313" key="5">
    <source>
        <dbReference type="Proteomes" id="UP000262969"/>
    </source>
</evidence>
<accession>A0A3D2X6P6</accession>
<feature type="DNA-binding region" description="OmpR/PhoB-type" evidence="2">
    <location>
        <begin position="13"/>
        <end position="59"/>
    </location>
</feature>
<sequence length="59" mass="6853">MNRNVEKSQDETNQCLSHKGLLLDRSSYEVRLAGKLIPLTKQEYKILELLLLHPNKVFS</sequence>
<name>A0A3D2X6P6_9FIRM</name>
<dbReference type="GO" id="GO:0003677">
    <property type="term" value="F:DNA binding"/>
    <property type="evidence" value="ECO:0007669"/>
    <property type="project" value="UniProtKB-UniRule"/>
</dbReference>
<dbReference type="AlphaFoldDB" id="A0A3D2X6P6"/>
<dbReference type="InterPro" id="IPR036388">
    <property type="entry name" value="WH-like_DNA-bd_sf"/>
</dbReference>
<dbReference type="EMBL" id="DPVV01000246">
    <property type="protein sequence ID" value="HCL02215.1"/>
    <property type="molecule type" value="Genomic_DNA"/>
</dbReference>
<dbReference type="PROSITE" id="PS51755">
    <property type="entry name" value="OMPR_PHOB"/>
    <property type="match status" value="1"/>
</dbReference>
<gene>
    <name evidence="4" type="ORF">DHW61_07345</name>
</gene>
<evidence type="ECO:0000259" key="3">
    <source>
        <dbReference type="PROSITE" id="PS51755"/>
    </source>
</evidence>
<dbReference type="GO" id="GO:0000160">
    <property type="term" value="P:phosphorelay signal transduction system"/>
    <property type="evidence" value="ECO:0007669"/>
    <property type="project" value="InterPro"/>
</dbReference>
<dbReference type="InterPro" id="IPR001867">
    <property type="entry name" value="OmpR/PhoB-type_DNA-bd"/>
</dbReference>
<dbReference type="InterPro" id="IPR016032">
    <property type="entry name" value="Sig_transdc_resp-reg_C-effctor"/>
</dbReference>
<feature type="domain" description="OmpR/PhoB-type" evidence="3">
    <location>
        <begin position="13"/>
        <end position="59"/>
    </location>
</feature>
<comment type="caution">
    <text evidence="4">The sequence shown here is derived from an EMBL/GenBank/DDBJ whole genome shotgun (WGS) entry which is preliminary data.</text>
</comment>
<dbReference type="SUPFAM" id="SSF46894">
    <property type="entry name" value="C-terminal effector domain of the bipartite response regulators"/>
    <property type="match status" value="1"/>
</dbReference>
<protein>
    <recommendedName>
        <fullName evidence="3">OmpR/PhoB-type domain-containing protein</fullName>
    </recommendedName>
</protein>
<dbReference type="Proteomes" id="UP000262969">
    <property type="component" value="Unassembled WGS sequence"/>
</dbReference>
<keyword evidence="1 2" id="KW-0238">DNA-binding</keyword>
<dbReference type="Gene3D" id="1.10.10.10">
    <property type="entry name" value="Winged helix-like DNA-binding domain superfamily/Winged helix DNA-binding domain"/>
    <property type="match status" value="1"/>
</dbReference>
<evidence type="ECO:0000313" key="4">
    <source>
        <dbReference type="EMBL" id="HCL02215.1"/>
    </source>
</evidence>
<organism evidence="4 5">
    <name type="scientific">Lachnoclostridium phytofermentans</name>
    <dbReference type="NCBI Taxonomy" id="66219"/>
    <lineage>
        <taxon>Bacteria</taxon>
        <taxon>Bacillati</taxon>
        <taxon>Bacillota</taxon>
        <taxon>Clostridia</taxon>
        <taxon>Lachnospirales</taxon>
        <taxon>Lachnospiraceae</taxon>
    </lineage>
</organism>
<dbReference type="GO" id="GO:0006355">
    <property type="term" value="P:regulation of DNA-templated transcription"/>
    <property type="evidence" value="ECO:0007669"/>
    <property type="project" value="InterPro"/>
</dbReference>